<evidence type="ECO:0000313" key="2">
    <source>
        <dbReference type="EMBL" id="MBO2437298.1"/>
    </source>
</evidence>
<dbReference type="Proteomes" id="UP000666915">
    <property type="component" value="Unassembled WGS sequence"/>
</dbReference>
<dbReference type="InterPro" id="IPR010982">
    <property type="entry name" value="Lambda_DNA-bd_dom_sf"/>
</dbReference>
<keyword evidence="3" id="KW-1185">Reference proteome</keyword>
<dbReference type="SUPFAM" id="SSF47413">
    <property type="entry name" value="lambda repressor-like DNA-binding domains"/>
    <property type="match status" value="1"/>
</dbReference>
<dbReference type="CDD" id="cd00093">
    <property type="entry name" value="HTH_XRE"/>
    <property type="match status" value="1"/>
</dbReference>
<dbReference type="InterPro" id="IPR043917">
    <property type="entry name" value="DUF5753"/>
</dbReference>
<evidence type="ECO:0000259" key="1">
    <source>
        <dbReference type="PROSITE" id="PS50943"/>
    </source>
</evidence>
<sequence length="269" mass="30274">MSARDMLDPAGSLWDLIAVQLRRHREERKMSGSKLALILDLDRSSVSRLESGGMKLQLKHAKILDQEWQTDGLFAFLVGFAIAGHDTEWFKAHSEMELRASELRIWELSWIPGLFQTEDYARALFESAGAPDVEADLANRMKRQEVLNRQPVPVVRAFLDQGVLEQPVGGPDVMRAQLAALVEWSQHPNITFRIVPRSVGAHMGRDGSFKIMTVGKSDIAYTEACGGGRLVMDVEEVRSFRLRFDRISDHALPVDASIELIKRVMEGLH</sequence>
<dbReference type="Gene3D" id="1.10.260.40">
    <property type="entry name" value="lambda repressor-like DNA-binding domains"/>
    <property type="match status" value="1"/>
</dbReference>
<dbReference type="EMBL" id="JAGEOK010000004">
    <property type="protein sequence ID" value="MBO2437298.1"/>
    <property type="molecule type" value="Genomic_DNA"/>
</dbReference>
<accession>A0ABS3QTJ2</accession>
<organism evidence="2 3">
    <name type="scientific">Actinomadura nitritigenes</name>
    <dbReference type="NCBI Taxonomy" id="134602"/>
    <lineage>
        <taxon>Bacteria</taxon>
        <taxon>Bacillati</taxon>
        <taxon>Actinomycetota</taxon>
        <taxon>Actinomycetes</taxon>
        <taxon>Streptosporangiales</taxon>
        <taxon>Thermomonosporaceae</taxon>
        <taxon>Actinomadura</taxon>
    </lineage>
</organism>
<dbReference type="RefSeq" id="WP_208265638.1">
    <property type="nucleotide sequence ID" value="NZ_BAAAGM010000045.1"/>
</dbReference>
<dbReference type="Pfam" id="PF19054">
    <property type="entry name" value="DUF5753"/>
    <property type="match status" value="1"/>
</dbReference>
<dbReference type="InterPro" id="IPR001387">
    <property type="entry name" value="Cro/C1-type_HTH"/>
</dbReference>
<gene>
    <name evidence="2" type="ORF">J4557_07175</name>
</gene>
<name>A0ABS3QTJ2_9ACTN</name>
<dbReference type="PROSITE" id="PS50943">
    <property type="entry name" value="HTH_CROC1"/>
    <property type="match status" value="1"/>
</dbReference>
<reference evidence="2 3" key="1">
    <citation type="submission" date="2021-03" db="EMBL/GenBank/DDBJ databases">
        <authorList>
            <person name="Kanchanasin P."/>
            <person name="Saeng-In P."/>
            <person name="Phongsopitanun W."/>
            <person name="Yuki M."/>
            <person name="Kudo T."/>
            <person name="Ohkuma M."/>
            <person name="Tanasupawat S."/>
        </authorList>
    </citation>
    <scope>NUCLEOTIDE SEQUENCE [LARGE SCALE GENOMIC DNA]</scope>
    <source>
        <strain evidence="2 3">L46</strain>
    </source>
</reference>
<comment type="caution">
    <text evidence="2">The sequence shown here is derived from an EMBL/GenBank/DDBJ whole genome shotgun (WGS) entry which is preliminary data.</text>
</comment>
<evidence type="ECO:0000313" key="3">
    <source>
        <dbReference type="Proteomes" id="UP000666915"/>
    </source>
</evidence>
<feature type="domain" description="HTH cro/C1-type" evidence="1">
    <location>
        <begin position="21"/>
        <end position="52"/>
    </location>
</feature>
<dbReference type="SMART" id="SM00530">
    <property type="entry name" value="HTH_XRE"/>
    <property type="match status" value="1"/>
</dbReference>
<proteinExistence type="predicted"/>
<protein>
    <submittedName>
        <fullName evidence="2">Helix-turn-helix transcriptional regulator</fullName>
    </submittedName>
</protein>